<reference evidence="2" key="1">
    <citation type="journal article" date="2014" name="Front. Microbiol.">
        <title>High frequency of phylogenetically diverse reductive dehalogenase-homologous genes in deep subseafloor sedimentary metagenomes.</title>
        <authorList>
            <person name="Kawai M."/>
            <person name="Futagami T."/>
            <person name="Toyoda A."/>
            <person name="Takaki Y."/>
            <person name="Nishi S."/>
            <person name="Hori S."/>
            <person name="Arai W."/>
            <person name="Tsubouchi T."/>
            <person name="Morono Y."/>
            <person name="Uchiyama I."/>
            <person name="Ito T."/>
            <person name="Fujiyama A."/>
            <person name="Inagaki F."/>
            <person name="Takami H."/>
        </authorList>
    </citation>
    <scope>NUCLEOTIDE SEQUENCE</scope>
    <source>
        <strain evidence="2">Expedition CK06-06</strain>
    </source>
</reference>
<sequence>SLTIYLAHNALYFLFYRQISWPLIWIYITATIIIVGIVFRFIYKRWSYKVSIKMQLGRLASGIAVKIEEMKTNKTNNLN</sequence>
<dbReference type="EMBL" id="BARS01036645">
    <property type="protein sequence ID" value="GAG17320.1"/>
    <property type="molecule type" value="Genomic_DNA"/>
</dbReference>
<keyword evidence="1" id="KW-0472">Membrane</keyword>
<evidence type="ECO:0000256" key="1">
    <source>
        <dbReference type="SAM" id="Phobius"/>
    </source>
</evidence>
<keyword evidence="1" id="KW-1133">Transmembrane helix</keyword>
<gene>
    <name evidence="2" type="ORF">S01H1_56297</name>
</gene>
<name>X0VG88_9ZZZZ</name>
<accession>X0VG88</accession>
<dbReference type="AlphaFoldDB" id="X0VG88"/>
<feature type="transmembrane region" description="Helical" evidence="1">
    <location>
        <begin position="24"/>
        <end position="43"/>
    </location>
</feature>
<protein>
    <submittedName>
        <fullName evidence="2">Uncharacterized protein</fullName>
    </submittedName>
</protein>
<keyword evidence="1" id="KW-0812">Transmembrane</keyword>
<evidence type="ECO:0000313" key="2">
    <source>
        <dbReference type="EMBL" id="GAG17320.1"/>
    </source>
</evidence>
<comment type="caution">
    <text evidence="2">The sequence shown here is derived from an EMBL/GenBank/DDBJ whole genome shotgun (WGS) entry which is preliminary data.</text>
</comment>
<proteinExistence type="predicted"/>
<organism evidence="2">
    <name type="scientific">marine sediment metagenome</name>
    <dbReference type="NCBI Taxonomy" id="412755"/>
    <lineage>
        <taxon>unclassified sequences</taxon>
        <taxon>metagenomes</taxon>
        <taxon>ecological metagenomes</taxon>
    </lineage>
</organism>
<feature type="non-terminal residue" evidence="2">
    <location>
        <position position="1"/>
    </location>
</feature>